<proteinExistence type="predicted"/>
<evidence type="ECO:0000313" key="2">
    <source>
        <dbReference type="Proteomes" id="UP000887116"/>
    </source>
</evidence>
<accession>A0A8X6HI10</accession>
<reference evidence="1" key="1">
    <citation type="submission" date="2020-07" db="EMBL/GenBank/DDBJ databases">
        <title>Multicomponent nature underlies the extraordinary mechanical properties of spider dragline silk.</title>
        <authorList>
            <person name="Kono N."/>
            <person name="Nakamura H."/>
            <person name="Mori M."/>
            <person name="Yoshida Y."/>
            <person name="Ohtoshi R."/>
            <person name="Malay A.D."/>
            <person name="Moran D.A.P."/>
            <person name="Tomita M."/>
            <person name="Numata K."/>
            <person name="Arakawa K."/>
        </authorList>
    </citation>
    <scope>NUCLEOTIDE SEQUENCE</scope>
</reference>
<keyword evidence="2" id="KW-1185">Reference proteome</keyword>
<organism evidence="1 2">
    <name type="scientific">Trichonephila clavata</name>
    <name type="common">Joro spider</name>
    <name type="synonym">Nephila clavata</name>
    <dbReference type="NCBI Taxonomy" id="2740835"/>
    <lineage>
        <taxon>Eukaryota</taxon>
        <taxon>Metazoa</taxon>
        <taxon>Ecdysozoa</taxon>
        <taxon>Arthropoda</taxon>
        <taxon>Chelicerata</taxon>
        <taxon>Arachnida</taxon>
        <taxon>Araneae</taxon>
        <taxon>Araneomorphae</taxon>
        <taxon>Entelegynae</taxon>
        <taxon>Araneoidea</taxon>
        <taxon>Nephilidae</taxon>
        <taxon>Trichonephila</taxon>
    </lineage>
</organism>
<dbReference type="EMBL" id="BMAO01028177">
    <property type="protein sequence ID" value="GFR22565.1"/>
    <property type="molecule type" value="Genomic_DNA"/>
</dbReference>
<sequence length="83" mass="9319">MQKNLTTIGSCIKETLQAIARLLTLSFCSNWMLQRHCTDPIWNQRTSFCFQRLKTPKMNSTCEAGGVIGGLFLLDESAVDTYA</sequence>
<name>A0A8X6HI10_TRICU</name>
<dbReference type="Proteomes" id="UP000887116">
    <property type="component" value="Unassembled WGS sequence"/>
</dbReference>
<comment type="caution">
    <text evidence="1">The sequence shown here is derived from an EMBL/GenBank/DDBJ whole genome shotgun (WGS) entry which is preliminary data.</text>
</comment>
<evidence type="ECO:0000313" key="1">
    <source>
        <dbReference type="EMBL" id="GFR22565.1"/>
    </source>
</evidence>
<dbReference type="AlphaFoldDB" id="A0A8X6HI10"/>
<gene>
    <name evidence="1" type="ORF">TNCT_427891</name>
</gene>
<protein>
    <submittedName>
        <fullName evidence="1">Uncharacterized protein</fullName>
    </submittedName>
</protein>